<dbReference type="SMART" id="SM00267">
    <property type="entry name" value="GGDEF"/>
    <property type="match status" value="1"/>
</dbReference>
<dbReference type="PROSITE" id="PS50887">
    <property type="entry name" value="GGDEF"/>
    <property type="match status" value="1"/>
</dbReference>
<evidence type="ECO:0000313" key="4">
    <source>
        <dbReference type="Proteomes" id="UP000254817"/>
    </source>
</evidence>
<dbReference type="InterPro" id="IPR043128">
    <property type="entry name" value="Rev_trsase/Diguanyl_cyclase"/>
</dbReference>
<evidence type="ECO:0000259" key="2">
    <source>
        <dbReference type="PROSITE" id="PS50887"/>
    </source>
</evidence>
<feature type="transmembrane region" description="Helical" evidence="1">
    <location>
        <begin position="7"/>
        <end position="31"/>
    </location>
</feature>
<dbReference type="FunFam" id="3.30.70.270:FF:000027">
    <property type="entry name" value="RNase E specificity factor CsrD"/>
    <property type="match status" value="1"/>
</dbReference>
<accession>A0A376MKQ1</accession>
<proteinExistence type="predicted"/>
<dbReference type="Proteomes" id="UP000254817">
    <property type="component" value="Unassembled WGS sequence"/>
</dbReference>
<keyword evidence="1" id="KW-0472">Membrane</keyword>
<keyword evidence="1" id="KW-0812">Transmembrane</keyword>
<dbReference type="AlphaFoldDB" id="A0A376MKQ1"/>
<keyword evidence="1" id="KW-1133">Transmembrane helix</keyword>
<dbReference type="InterPro" id="IPR000160">
    <property type="entry name" value="GGDEF_dom"/>
</dbReference>
<feature type="transmembrane region" description="Helical" evidence="1">
    <location>
        <begin position="130"/>
        <end position="155"/>
    </location>
</feature>
<dbReference type="EMBL" id="UGAW01000001">
    <property type="protein sequence ID" value="STG50564.1"/>
    <property type="molecule type" value="Genomic_DNA"/>
</dbReference>
<feature type="domain" description="GGDEF" evidence="2">
    <location>
        <begin position="254"/>
        <end position="362"/>
    </location>
</feature>
<dbReference type="Pfam" id="PF00990">
    <property type="entry name" value="GGDEF"/>
    <property type="match status" value="1"/>
</dbReference>
<dbReference type="InterPro" id="IPR033423">
    <property type="entry name" value="GAPES4"/>
</dbReference>
<sequence length="362" mass="40924">MRLTTKFSAFVTLLTGLTIFVTLLGCSLSFYNAIQYKFSHRVQAVATAIDTHLVSNDFSALRPQITELMMSADIVRVDLLHGDKQVYTLVRNGSYRPVGTSDLFRELSVPLIKHPGMSLRLVYQDPMGNYFHSLMTTAPLTGAIGFIILMLFLAVRWLQRQLAGQELLETRATRILNGERGSNVLGTIYEWPPRTSSALDTLLREIQNAREQHSRLDTLIRSYAAQDMKTGLNNRLFFDNQLATLLEDQEKVGTHGIVMMIRLPDFNMLSDTWGHSQVEEQFFTLTNLLSTFMMRYPGALLARYHRSDFAALLPHRTLKEAESIASQLIKAVDTLPNNKMLDRDDMITLVSAPGVVVRIPSR</sequence>
<organism evidence="3 4">
    <name type="scientific">Escherichia coli</name>
    <dbReference type="NCBI Taxonomy" id="562"/>
    <lineage>
        <taxon>Bacteria</taxon>
        <taxon>Pseudomonadati</taxon>
        <taxon>Pseudomonadota</taxon>
        <taxon>Gammaproteobacteria</taxon>
        <taxon>Enterobacterales</taxon>
        <taxon>Enterobacteriaceae</taxon>
        <taxon>Escherichia</taxon>
    </lineage>
</organism>
<dbReference type="InterPro" id="IPR029787">
    <property type="entry name" value="Nucleotide_cyclase"/>
</dbReference>
<dbReference type="PANTHER" id="PTHR33121:SF32">
    <property type="entry name" value="RNASE E SPECIFICITY FACTOR CSRD"/>
    <property type="match status" value="1"/>
</dbReference>
<reference evidence="3 4" key="1">
    <citation type="submission" date="2018-06" db="EMBL/GenBank/DDBJ databases">
        <authorList>
            <consortium name="Pathogen Informatics"/>
            <person name="Doyle S."/>
        </authorList>
    </citation>
    <scope>NUCLEOTIDE SEQUENCE [LARGE SCALE GENOMIC DNA]</scope>
    <source>
        <strain evidence="3 4">NCTC11112</strain>
    </source>
</reference>
<dbReference type="NCBIfam" id="TIGR00254">
    <property type="entry name" value="GGDEF"/>
    <property type="match status" value="1"/>
</dbReference>
<evidence type="ECO:0000256" key="1">
    <source>
        <dbReference type="SAM" id="Phobius"/>
    </source>
</evidence>
<dbReference type="PROSITE" id="PS51257">
    <property type="entry name" value="PROKAR_LIPOPROTEIN"/>
    <property type="match status" value="1"/>
</dbReference>
<dbReference type="PANTHER" id="PTHR33121">
    <property type="entry name" value="CYCLIC DI-GMP PHOSPHODIESTERASE PDEF"/>
    <property type="match status" value="1"/>
</dbReference>
<protein>
    <submittedName>
        <fullName evidence="3">Putative signal transduction protein</fullName>
    </submittedName>
</protein>
<dbReference type="GO" id="GO:0071111">
    <property type="term" value="F:cyclic-guanylate-specific phosphodiesterase activity"/>
    <property type="evidence" value="ECO:0007669"/>
    <property type="project" value="InterPro"/>
</dbReference>
<dbReference type="InterPro" id="IPR050706">
    <property type="entry name" value="Cyclic-di-GMP_PDE-like"/>
</dbReference>
<gene>
    <name evidence="3" type="primary">csrD_2</name>
    <name evidence="3" type="ORF">NCTC11112_00978</name>
</gene>
<dbReference type="SUPFAM" id="SSF55073">
    <property type="entry name" value="Nucleotide cyclase"/>
    <property type="match status" value="1"/>
</dbReference>
<name>A0A376MKQ1_ECOLX</name>
<dbReference type="Pfam" id="PF17157">
    <property type="entry name" value="GAPES4"/>
    <property type="match status" value="1"/>
</dbReference>
<evidence type="ECO:0000313" key="3">
    <source>
        <dbReference type="EMBL" id="STG50564.1"/>
    </source>
</evidence>
<dbReference type="Gene3D" id="3.30.70.270">
    <property type="match status" value="1"/>
</dbReference>